<dbReference type="InterPro" id="IPR002109">
    <property type="entry name" value="Glutaredoxin"/>
</dbReference>
<gene>
    <name evidence="2" type="ORF">LMJ30_01645</name>
</gene>
<keyword evidence="3" id="KW-1185">Reference proteome</keyword>
<sequence>MANYKNLIKTAASYGLIVAAGLGAGYAVNVVPAMLKPAYVEGDYSAYFPNAQTKVVLYGTSWCQYCAKARDYLKTNNIPYVDLDIEQSEQARRQHAALGGGGVPVLLVGDRKMTGFNPSALQSAIKELGG</sequence>
<dbReference type="RefSeq" id="WP_229430595.1">
    <property type="nucleotide sequence ID" value="NZ_JAJHPV010000004.1"/>
</dbReference>
<dbReference type="PANTHER" id="PTHR34386:SF1">
    <property type="entry name" value="GLUTAREDOXIN-LIKE PROTEIN NRDH"/>
    <property type="match status" value="1"/>
</dbReference>
<dbReference type="InterPro" id="IPR051548">
    <property type="entry name" value="Grx-like_ET"/>
</dbReference>
<protein>
    <submittedName>
        <fullName evidence="2">Glutaredoxin family protein</fullName>
    </submittedName>
</protein>
<reference evidence="2 3" key="1">
    <citation type="submission" date="2021-11" db="EMBL/GenBank/DDBJ databases">
        <authorList>
            <person name="Huq M.A."/>
        </authorList>
    </citation>
    <scope>NUCLEOTIDE SEQUENCE [LARGE SCALE GENOMIC DNA]</scope>
    <source>
        <strain evidence="2 3">MAHUQ-52</strain>
    </source>
</reference>
<dbReference type="InterPro" id="IPR036249">
    <property type="entry name" value="Thioredoxin-like_sf"/>
</dbReference>
<dbReference type="Pfam" id="PF00462">
    <property type="entry name" value="Glutaredoxin"/>
    <property type="match status" value="1"/>
</dbReference>
<accession>A0ABS8IME9</accession>
<proteinExistence type="predicted"/>
<dbReference type="PROSITE" id="PS51354">
    <property type="entry name" value="GLUTAREDOXIN_2"/>
    <property type="match status" value="1"/>
</dbReference>
<name>A0ABS8IME9_9BURK</name>
<organism evidence="2 3">
    <name type="scientific">Massilia agrisoli</name>
    <dbReference type="NCBI Taxonomy" id="2892444"/>
    <lineage>
        <taxon>Bacteria</taxon>
        <taxon>Pseudomonadati</taxon>
        <taxon>Pseudomonadota</taxon>
        <taxon>Betaproteobacteria</taxon>
        <taxon>Burkholderiales</taxon>
        <taxon>Oxalobacteraceae</taxon>
        <taxon>Telluria group</taxon>
        <taxon>Massilia</taxon>
    </lineage>
</organism>
<dbReference type="Gene3D" id="3.40.30.10">
    <property type="entry name" value="Glutaredoxin"/>
    <property type="match status" value="1"/>
</dbReference>
<dbReference type="SUPFAM" id="SSF52833">
    <property type="entry name" value="Thioredoxin-like"/>
    <property type="match status" value="1"/>
</dbReference>
<feature type="domain" description="Glutaredoxin" evidence="1">
    <location>
        <begin position="55"/>
        <end position="111"/>
    </location>
</feature>
<evidence type="ECO:0000313" key="2">
    <source>
        <dbReference type="EMBL" id="MCC6069659.1"/>
    </source>
</evidence>
<dbReference type="PANTHER" id="PTHR34386">
    <property type="entry name" value="GLUTAREDOXIN"/>
    <property type="match status" value="1"/>
</dbReference>
<comment type="caution">
    <text evidence="2">The sequence shown here is derived from an EMBL/GenBank/DDBJ whole genome shotgun (WGS) entry which is preliminary data.</text>
</comment>
<dbReference type="Proteomes" id="UP001198701">
    <property type="component" value="Unassembled WGS sequence"/>
</dbReference>
<dbReference type="CDD" id="cd02976">
    <property type="entry name" value="NrdH"/>
    <property type="match status" value="1"/>
</dbReference>
<evidence type="ECO:0000259" key="1">
    <source>
        <dbReference type="Pfam" id="PF00462"/>
    </source>
</evidence>
<dbReference type="EMBL" id="JAJHPV010000004">
    <property type="protein sequence ID" value="MCC6069659.1"/>
    <property type="molecule type" value="Genomic_DNA"/>
</dbReference>
<evidence type="ECO:0000313" key="3">
    <source>
        <dbReference type="Proteomes" id="UP001198701"/>
    </source>
</evidence>